<name>A0A084AFR8_STACB</name>
<proteinExistence type="inferred from homology"/>
<dbReference type="Gene3D" id="1.10.630.10">
    <property type="entry name" value="Cytochrome P450"/>
    <property type="match status" value="1"/>
</dbReference>
<dbReference type="InterPro" id="IPR036396">
    <property type="entry name" value="Cyt_P450_sf"/>
</dbReference>
<dbReference type="FunFam" id="1.10.630.10:FF:000047">
    <property type="entry name" value="Cytochrome P450 monooxygenase"/>
    <property type="match status" value="1"/>
</dbReference>
<evidence type="ECO:0000256" key="4">
    <source>
        <dbReference type="ARBA" id="ARBA00022617"/>
    </source>
</evidence>
<dbReference type="GO" id="GO:0009403">
    <property type="term" value="P:toxin biosynthetic process"/>
    <property type="evidence" value="ECO:0007669"/>
    <property type="project" value="UniProtKB-ARBA"/>
</dbReference>
<dbReference type="PRINTS" id="PR00385">
    <property type="entry name" value="P450"/>
</dbReference>
<comment type="cofactor">
    <cofactor evidence="1 9">
        <name>heme</name>
        <dbReference type="ChEBI" id="CHEBI:30413"/>
    </cofactor>
</comment>
<feature type="binding site" description="axial binding residue" evidence="9">
    <location>
        <position position="447"/>
    </location>
    <ligand>
        <name>heme</name>
        <dbReference type="ChEBI" id="CHEBI:30413"/>
    </ligand>
    <ligandPart>
        <name>Fe</name>
        <dbReference type="ChEBI" id="CHEBI:18248"/>
    </ligandPart>
</feature>
<evidence type="ECO:0000256" key="9">
    <source>
        <dbReference type="PIRSR" id="PIRSR602401-1"/>
    </source>
</evidence>
<keyword evidence="6 10" id="KW-0560">Oxidoreductase</keyword>
<evidence type="ECO:0000256" key="8">
    <source>
        <dbReference type="ARBA" id="ARBA00023033"/>
    </source>
</evidence>
<keyword evidence="8 10" id="KW-0503">Monooxygenase</keyword>
<keyword evidence="12" id="KW-1185">Reference proteome</keyword>
<sequence length="511" mass="58567">MSYQSLASWAMANMSIGTAFAWLGVTSLLWYFASGAYFAFCHPLAKIPGPRLYAISQLPYLYHLVRGDWHQVLKQLHDQYGPAVRFTYNDVSFITAESFKTIYGHKNGGQKTFEKSIRRDTSIDQVDHIIDANNEDHKRMRRLLSHAFSDKALRNQEDILQFYVDKFIEKLSDRARQAVVVDIVGWYNFATFDLIGDLAFGQPFGCLESGGYHPWVQMIFQSVKLFPFQEVAGRLGVQRLAPLLTPGHVKRGARDHHLLSQQTAMRRLESRNTDREDFMSYFLRHNENKGGLSVPEIVGNSSILIIAGSETTATLLSGTTFQLLKNPAVYKKLVTEIRSSFNSAQEITVERVGQLQYLLAVFNEGFRMYPPVPSSLPRVSPLGGDFIDGFWIPENTVVSVPHWSAFKSAHNFRNPEEFHPERWLHDPEYAGDSREVLQPFSMGPRNCIGKKIPHVNSLAYAEMRLILVRLLWKFDIEMMPESRDWDKQGVYVLWEKGELKIKLTEFTRDSQ</sequence>
<comment type="similarity">
    <text evidence="3 10">Belongs to the cytochrome P450 family.</text>
</comment>
<dbReference type="AlphaFoldDB" id="A0A084AFR8"/>
<dbReference type="Pfam" id="PF00067">
    <property type="entry name" value="p450"/>
    <property type="match status" value="1"/>
</dbReference>
<dbReference type="HOGENOM" id="CLU_001570_14_11_1"/>
<dbReference type="PANTHER" id="PTHR24305">
    <property type="entry name" value="CYTOCHROME P450"/>
    <property type="match status" value="1"/>
</dbReference>
<gene>
    <name evidence="11" type="ORF">S7711_03441</name>
</gene>
<dbReference type="CDD" id="cd11058">
    <property type="entry name" value="CYP60B-like"/>
    <property type="match status" value="1"/>
</dbReference>
<accession>A0A084AFR8</accession>
<protein>
    <submittedName>
        <fullName evidence="11">Uncharacterized protein</fullName>
    </submittedName>
</protein>
<evidence type="ECO:0000313" key="11">
    <source>
        <dbReference type="EMBL" id="KEY64147.1"/>
    </source>
</evidence>
<dbReference type="SUPFAM" id="SSF48264">
    <property type="entry name" value="Cytochrome P450"/>
    <property type="match status" value="1"/>
</dbReference>
<dbReference type="PROSITE" id="PS00086">
    <property type="entry name" value="CYTOCHROME_P450"/>
    <property type="match status" value="1"/>
</dbReference>
<dbReference type="Proteomes" id="UP000028045">
    <property type="component" value="Unassembled WGS sequence"/>
</dbReference>
<dbReference type="InterPro" id="IPR002401">
    <property type="entry name" value="Cyt_P450_E_grp-I"/>
</dbReference>
<dbReference type="GO" id="GO:0020037">
    <property type="term" value="F:heme binding"/>
    <property type="evidence" value="ECO:0007669"/>
    <property type="project" value="InterPro"/>
</dbReference>
<dbReference type="GO" id="GO:0004497">
    <property type="term" value="F:monooxygenase activity"/>
    <property type="evidence" value="ECO:0007669"/>
    <property type="project" value="UniProtKB-KW"/>
</dbReference>
<evidence type="ECO:0000256" key="7">
    <source>
        <dbReference type="ARBA" id="ARBA00023004"/>
    </source>
</evidence>
<comment type="pathway">
    <text evidence="2">Mycotoxin biosynthesis.</text>
</comment>
<evidence type="ECO:0000256" key="1">
    <source>
        <dbReference type="ARBA" id="ARBA00001971"/>
    </source>
</evidence>
<keyword evidence="4 9" id="KW-0349">Heme</keyword>
<dbReference type="GO" id="GO:0005506">
    <property type="term" value="F:iron ion binding"/>
    <property type="evidence" value="ECO:0007669"/>
    <property type="project" value="InterPro"/>
</dbReference>
<dbReference type="InterPro" id="IPR017972">
    <property type="entry name" value="Cyt_P450_CS"/>
</dbReference>
<evidence type="ECO:0000313" key="12">
    <source>
        <dbReference type="Proteomes" id="UP000028045"/>
    </source>
</evidence>
<dbReference type="EMBL" id="KL648750">
    <property type="protein sequence ID" value="KEY64147.1"/>
    <property type="molecule type" value="Genomic_DNA"/>
</dbReference>
<keyword evidence="5 9" id="KW-0479">Metal-binding</keyword>
<evidence type="ECO:0000256" key="2">
    <source>
        <dbReference type="ARBA" id="ARBA00004685"/>
    </source>
</evidence>
<dbReference type="PANTHER" id="PTHR24305:SF210">
    <property type="entry name" value="CYTOCHROME P450 MONOOXYGENASE ASQL-RELATED"/>
    <property type="match status" value="1"/>
</dbReference>
<evidence type="ECO:0000256" key="6">
    <source>
        <dbReference type="ARBA" id="ARBA00023002"/>
    </source>
</evidence>
<dbReference type="InterPro" id="IPR050121">
    <property type="entry name" value="Cytochrome_P450_monoxygenase"/>
</dbReference>
<dbReference type="InterPro" id="IPR001128">
    <property type="entry name" value="Cyt_P450"/>
</dbReference>
<reference evidence="11 12" key="1">
    <citation type="journal article" date="2014" name="BMC Genomics">
        <title>Comparative genome sequencing reveals chemotype-specific gene clusters in the toxigenic black mold Stachybotrys.</title>
        <authorList>
            <person name="Semeiks J."/>
            <person name="Borek D."/>
            <person name="Otwinowski Z."/>
            <person name="Grishin N.V."/>
        </authorList>
    </citation>
    <scope>NUCLEOTIDE SEQUENCE [LARGE SCALE GENOMIC DNA]</scope>
    <source>
        <strain evidence="12">CBS 109288 / IBT 7711</strain>
    </source>
</reference>
<dbReference type="PRINTS" id="PR00463">
    <property type="entry name" value="EP450I"/>
</dbReference>
<evidence type="ECO:0000256" key="3">
    <source>
        <dbReference type="ARBA" id="ARBA00010617"/>
    </source>
</evidence>
<evidence type="ECO:0000256" key="5">
    <source>
        <dbReference type="ARBA" id="ARBA00022723"/>
    </source>
</evidence>
<evidence type="ECO:0000256" key="10">
    <source>
        <dbReference type="RuleBase" id="RU000461"/>
    </source>
</evidence>
<dbReference type="GO" id="GO:0016705">
    <property type="term" value="F:oxidoreductase activity, acting on paired donors, with incorporation or reduction of molecular oxygen"/>
    <property type="evidence" value="ECO:0007669"/>
    <property type="project" value="InterPro"/>
</dbReference>
<keyword evidence="7 9" id="KW-0408">Iron</keyword>
<organism evidence="11 12">
    <name type="scientific">Stachybotrys chartarum (strain CBS 109288 / IBT 7711)</name>
    <name type="common">Toxic black mold</name>
    <name type="synonym">Stilbospora chartarum</name>
    <dbReference type="NCBI Taxonomy" id="1280523"/>
    <lineage>
        <taxon>Eukaryota</taxon>
        <taxon>Fungi</taxon>
        <taxon>Dikarya</taxon>
        <taxon>Ascomycota</taxon>
        <taxon>Pezizomycotina</taxon>
        <taxon>Sordariomycetes</taxon>
        <taxon>Hypocreomycetidae</taxon>
        <taxon>Hypocreales</taxon>
        <taxon>Stachybotryaceae</taxon>
        <taxon>Stachybotrys</taxon>
    </lineage>
</organism>
<dbReference type="OrthoDB" id="1470350at2759"/>